<sequence length="775" mass="87920">MMDEKKTMGSGTSFTGMSNYPLSDTGSNGSSSGNNANGAGSDHKNSTSSDTPKRSKRKSAELASKKTHLIYNHNHNGEDFDMLEDATHNTIKTNKTYIFKLEEPGLQNSPIINSDSSKSASPFHDKDITSMLNVDLNKVKMVNLQKGDFVEPPLAPPKPSYSGVPLESFPPTKVRKDSLWPKSKKTKTNDKEPIIIEFPVEENEKEYKMNLTTKESYKLTQDSKIRTNVKPSKNPKSKNSTPVSKKSVGTPKVKIEKLSDSPLRSSKRIKVISPKKSITSSNLAPTLNKNEGDVSQSDDASNDDFCSACGGSGVFICCETCPKSFHFICCDPPLDDLPEDNWSCRECLAKQHPEITKKWNSIGLFGQLLNQTESMNPFEFQLPKKLRDNTFMKVSTDAHGQYDDGTLKPELSYSKLNGSQIPGFNYNHSLEVDSLYDKSGKPYLCHNCGLSGLENRFIVHCDYCSLVWHMDCLTEPCYKSKTIGSKWRCPNHIENLIPINIFGKRNLKDSPILDVSLHNNFLKILHNSNFLIKYRDQPFFKTDSDKFPTLQEYLQYEMEDFKRFDPSYSKSIFNPEGVNTLDNNDDIHENFKVPDFFNNNYSIPNSIIGKPNSKLKKIITMTDESDPFNVNDEENIKNNKVNSFIYRVPEESILLDFITKVKKPNKPNRRMQQKFNKEAKEDILKTIEYYENEKDKEVEVESEFIENSEYFKDNAKNGKDNSKLEYLVTAALNGEAANETNEDSTNEDLTNEEILSIKKLMKIKGKNALLEFLKS</sequence>
<comment type="caution">
    <text evidence="1">The sequence shown here is derived from an EMBL/GenBank/DDBJ whole genome shotgun (WGS) entry which is preliminary data.</text>
</comment>
<evidence type="ECO:0000313" key="2">
    <source>
        <dbReference type="Proteomes" id="UP001152531"/>
    </source>
</evidence>
<protein>
    <submittedName>
        <fullName evidence="1">Uncharacterized protein</fullName>
    </submittedName>
</protein>
<dbReference type="EMBL" id="CALSDN010000020">
    <property type="protein sequence ID" value="CAH6723811.1"/>
    <property type="molecule type" value="Genomic_DNA"/>
</dbReference>
<reference evidence="1" key="1">
    <citation type="submission" date="2022-06" db="EMBL/GenBank/DDBJ databases">
        <authorList>
            <person name="Legras J.-L."/>
            <person name="Devillers H."/>
            <person name="Grondin C."/>
        </authorList>
    </citation>
    <scope>NUCLEOTIDE SEQUENCE</scope>
    <source>
        <strain evidence="1">CLIB 1444</strain>
    </source>
</reference>
<keyword evidence="2" id="KW-1185">Reference proteome</keyword>
<gene>
    <name evidence="1" type="ORF">CLIB1444_20S01266</name>
</gene>
<proteinExistence type="predicted"/>
<name>A0ACA9YFI6_9ASCO</name>
<organism evidence="1 2">
    <name type="scientific">[Candida] jaroonii</name>
    <dbReference type="NCBI Taxonomy" id="467808"/>
    <lineage>
        <taxon>Eukaryota</taxon>
        <taxon>Fungi</taxon>
        <taxon>Dikarya</taxon>
        <taxon>Ascomycota</taxon>
        <taxon>Saccharomycotina</taxon>
        <taxon>Pichiomycetes</taxon>
        <taxon>Debaryomycetaceae</taxon>
        <taxon>Yamadazyma</taxon>
    </lineage>
</organism>
<dbReference type="Proteomes" id="UP001152531">
    <property type="component" value="Unassembled WGS sequence"/>
</dbReference>
<evidence type="ECO:0000313" key="1">
    <source>
        <dbReference type="EMBL" id="CAH6723811.1"/>
    </source>
</evidence>
<accession>A0ACA9YFI6</accession>